<proteinExistence type="predicted"/>
<name>A0ABQ3BV84_9GAMM</name>
<comment type="caution">
    <text evidence="3">The sequence shown here is derived from an EMBL/GenBank/DDBJ whole genome shotgun (WGS) entry which is preliminary data.</text>
</comment>
<organism evidence="3 4">
    <name type="scientific">Cognatilysobacter xinjiangensis</name>
    <dbReference type="NCBI Taxonomy" id="546892"/>
    <lineage>
        <taxon>Bacteria</taxon>
        <taxon>Pseudomonadati</taxon>
        <taxon>Pseudomonadota</taxon>
        <taxon>Gammaproteobacteria</taxon>
        <taxon>Lysobacterales</taxon>
        <taxon>Lysobacteraceae</taxon>
        <taxon>Cognatilysobacter</taxon>
    </lineage>
</organism>
<dbReference type="Proteomes" id="UP000643403">
    <property type="component" value="Unassembled WGS sequence"/>
</dbReference>
<dbReference type="RefSeq" id="WP_189447531.1">
    <property type="nucleotide sequence ID" value="NZ_BMXY01000001.1"/>
</dbReference>
<dbReference type="EMBL" id="BMXY01000001">
    <property type="protein sequence ID" value="GGZ58843.1"/>
    <property type="molecule type" value="Genomic_DNA"/>
</dbReference>
<keyword evidence="1" id="KW-0732">Signal</keyword>
<keyword evidence="4" id="KW-1185">Reference proteome</keyword>
<dbReference type="InterPro" id="IPR019223">
    <property type="entry name" value="DUF2147"/>
</dbReference>
<dbReference type="Gene3D" id="2.40.128.520">
    <property type="match status" value="1"/>
</dbReference>
<sequence length="141" mass="14982">MRTKLFALLMLALPVVASAQNSPVGRWKTFDEETGKVMTIAEVYQAQNGKLAAKIVEAIDPSAATCTKCSGAQKGKSTIGMPILWNLSPVDGGWGNGEGFKASAGMNFKAKSVKLVNGGNKLEVTGCKFVICKTQTWVRAD</sequence>
<dbReference type="PANTHER" id="PTHR36919:SF3">
    <property type="entry name" value="BLL5882 PROTEIN"/>
    <property type="match status" value="1"/>
</dbReference>
<gene>
    <name evidence="3" type="ORF">GCM10008101_10690</name>
</gene>
<dbReference type="PANTHER" id="PTHR36919">
    <property type="entry name" value="BLR1215 PROTEIN"/>
    <property type="match status" value="1"/>
</dbReference>
<reference evidence="4" key="1">
    <citation type="journal article" date="2019" name="Int. J. Syst. Evol. Microbiol.">
        <title>The Global Catalogue of Microorganisms (GCM) 10K type strain sequencing project: providing services to taxonomists for standard genome sequencing and annotation.</title>
        <authorList>
            <consortium name="The Broad Institute Genomics Platform"/>
            <consortium name="The Broad Institute Genome Sequencing Center for Infectious Disease"/>
            <person name="Wu L."/>
            <person name="Ma J."/>
        </authorList>
    </citation>
    <scope>NUCLEOTIDE SEQUENCE [LARGE SCALE GENOMIC DNA]</scope>
    <source>
        <strain evidence="4">KCTC 22558</strain>
    </source>
</reference>
<evidence type="ECO:0000313" key="3">
    <source>
        <dbReference type="EMBL" id="GGZ58843.1"/>
    </source>
</evidence>
<evidence type="ECO:0000259" key="2">
    <source>
        <dbReference type="Pfam" id="PF09917"/>
    </source>
</evidence>
<accession>A0ABQ3BV84</accession>
<feature type="chain" id="PRO_5046770322" description="DUF2147 domain-containing protein" evidence="1">
    <location>
        <begin position="20"/>
        <end position="141"/>
    </location>
</feature>
<evidence type="ECO:0000313" key="4">
    <source>
        <dbReference type="Proteomes" id="UP000643403"/>
    </source>
</evidence>
<feature type="signal peptide" evidence="1">
    <location>
        <begin position="1"/>
        <end position="19"/>
    </location>
</feature>
<feature type="domain" description="DUF2147" evidence="2">
    <location>
        <begin position="25"/>
        <end position="139"/>
    </location>
</feature>
<evidence type="ECO:0000256" key="1">
    <source>
        <dbReference type="SAM" id="SignalP"/>
    </source>
</evidence>
<protein>
    <recommendedName>
        <fullName evidence="2">DUF2147 domain-containing protein</fullName>
    </recommendedName>
</protein>
<dbReference type="Pfam" id="PF09917">
    <property type="entry name" value="DUF2147"/>
    <property type="match status" value="1"/>
</dbReference>